<dbReference type="Proteomes" id="UP001237642">
    <property type="component" value="Unassembled WGS sequence"/>
</dbReference>
<keyword evidence="7" id="KW-1185">Reference proteome</keyword>
<evidence type="ECO:0000313" key="6">
    <source>
        <dbReference type="EMBL" id="KAK1397456.1"/>
    </source>
</evidence>
<feature type="domain" description="EF-hand" evidence="5">
    <location>
        <begin position="60"/>
        <end position="91"/>
    </location>
</feature>
<dbReference type="InterPro" id="IPR002048">
    <property type="entry name" value="EF_hand_dom"/>
</dbReference>
<evidence type="ECO:0000256" key="4">
    <source>
        <dbReference type="SAM" id="MobiDB-lite"/>
    </source>
</evidence>
<dbReference type="AlphaFoldDB" id="A0AAD8N6D0"/>
<organism evidence="6 7">
    <name type="scientific">Heracleum sosnowskyi</name>
    <dbReference type="NCBI Taxonomy" id="360622"/>
    <lineage>
        <taxon>Eukaryota</taxon>
        <taxon>Viridiplantae</taxon>
        <taxon>Streptophyta</taxon>
        <taxon>Embryophyta</taxon>
        <taxon>Tracheophyta</taxon>
        <taxon>Spermatophyta</taxon>
        <taxon>Magnoliopsida</taxon>
        <taxon>eudicotyledons</taxon>
        <taxon>Gunneridae</taxon>
        <taxon>Pentapetalae</taxon>
        <taxon>asterids</taxon>
        <taxon>campanulids</taxon>
        <taxon>Apiales</taxon>
        <taxon>Apiaceae</taxon>
        <taxon>Apioideae</taxon>
        <taxon>apioid superclade</taxon>
        <taxon>Tordylieae</taxon>
        <taxon>Tordyliinae</taxon>
        <taxon>Heracleum</taxon>
    </lineage>
</organism>
<reference evidence="6" key="1">
    <citation type="submission" date="2023-02" db="EMBL/GenBank/DDBJ databases">
        <title>Genome of toxic invasive species Heracleum sosnowskyi carries increased number of genes despite the absence of recent whole-genome duplications.</title>
        <authorList>
            <person name="Schelkunov M."/>
            <person name="Shtratnikova V."/>
            <person name="Makarenko M."/>
            <person name="Klepikova A."/>
            <person name="Omelchenko D."/>
            <person name="Novikova G."/>
            <person name="Obukhova E."/>
            <person name="Bogdanov V."/>
            <person name="Penin A."/>
            <person name="Logacheva M."/>
        </authorList>
    </citation>
    <scope>NUCLEOTIDE SEQUENCE</scope>
    <source>
        <strain evidence="6">Hsosn_3</strain>
        <tissue evidence="6">Leaf</tissue>
    </source>
</reference>
<comment type="caution">
    <text evidence="6">The sequence shown here is derived from an EMBL/GenBank/DDBJ whole genome shotgun (WGS) entry which is preliminary data.</text>
</comment>
<dbReference type="PANTHER" id="PTHR10891">
    <property type="entry name" value="EF-HAND CALCIUM-BINDING DOMAIN CONTAINING PROTEIN"/>
    <property type="match status" value="1"/>
</dbReference>
<dbReference type="PROSITE" id="PS00018">
    <property type="entry name" value="EF_HAND_1"/>
    <property type="match status" value="4"/>
</dbReference>
<name>A0AAD8N6D0_9APIA</name>
<dbReference type="InterPro" id="IPR039647">
    <property type="entry name" value="EF_hand_pair_protein_CML-like"/>
</dbReference>
<dbReference type="GO" id="GO:0005509">
    <property type="term" value="F:calcium ion binding"/>
    <property type="evidence" value="ECO:0007669"/>
    <property type="project" value="InterPro"/>
</dbReference>
<dbReference type="EMBL" id="JAUIZM010000002">
    <property type="protein sequence ID" value="KAK1397456.1"/>
    <property type="molecule type" value="Genomic_DNA"/>
</dbReference>
<keyword evidence="3" id="KW-0106">Calcium</keyword>
<evidence type="ECO:0000256" key="1">
    <source>
        <dbReference type="ARBA" id="ARBA00022723"/>
    </source>
</evidence>
<evidence type="ECO:0000256" key="2">
    <source>
        <dbReference type="ARBA" id="ARBA00022737"/>
    </source>
</evidence>
<gene>
    <name evidence="6" type="ORF">POM88_007319</name>
</gene>
<dbReference type="Gene3D" id="1.10.238.10">
    <property type="entry name" value="EF-hand"/>
    <property type="match status" value="2"/>
</dbReference>
<evidence type="ECO:0000256" key="3">
    <source>
        <dbReference type="ARBA" id="ARBA00022837"/>
    </source>
</evidence>
<proteinExistence type="predicted"/>
<keyword evidence="2" id="KW-0677">Repeat</keyword>
<feature type="compositionally biased region" description="Polar residues" evidence="4">
    <location>
        <begin position="44"/>
        <end position="54"/>
    </location>
</feature>
<feature type="domain" description="EF-hand" evidence="5">
    <location>
        <begin position="129"/>
        <end position="164"/>
    </location>
</feature>
<dbReference type="PROSITE" id="PS50222">
    <property type="entry name" value="EF_HAND_2"/>
    <property type="match status" value="4"/>
</dbReference>
<keyword evidence="1" id="KW-0479">Metal-binding</keyword>
<dbReference type="CDD" id="cd00051">
    <property type="entry name" value="EFh"/>
    <property type="match status" value="2"/>
</dbReference>
<feature type="domain" description="EF-hand" evidence="5">
    <location>
        <begin position="166"/>
        <end position="200"/>
    </location>
</feature>
<feature type="domain" description="EF-hand" evidence="5">
    <location>
        <begin position="93"/>
        <end position="128"/>
    </location>
</feature>
<reference evidence="6" key="2">
    <citation type="submission" date="2023-05" db="EMBL/GenBank/DDBJ databases">
        <authorList>
            <person name="Schelkunov M.I."/>
        </authorList>
    </citation>
    <scope>NUCLEOTIDE SEQUENCE</scope>
    <source>
        <strain evidence="6">Hsosn_3</strain>
        <tissue evidence="6">Leaf</tissue>
    </source>
</reference>
<dbReference type="Pfam" id="PF13499">
    <property type="entry name" value="EF-hand_7"/>
    <property type="match status" value="2"/>
</dbReference>
<dbReference type="InterPro" id="IPR018247">
    <property type="entry name" value="EF_Hand_1_Ca_BS"/>
</dbReference>
<accession>A0AAD8N6D0</accession>
<protein>
    <submittedName>
        <fullName evidence="6">Calcium-binding protein CML36</fullName>
    </submittedName>
</protein>
<dbReference type="SMART" id="SM00054">
    <property type="entry name" value="EFh"/>
    <property type="match status" value="4"/>
</dbReference>
<dbReference type="FunFam" id="1.10.238.10:FF:000001">
    <property type="entry name" value="Calmodulin 1"/>
    <property type="match status" value="1"/>
</dbReference>
<evidence type="ECO:0000259" key="5">
    <source>
        <dbReference type="PROSITE" id="PS50222"/>
    </source>
</evidence>
<evidence type="ECO:0000313" key="7">
    <source>
        <dbReference type="Proteomes" id="UP001237642"/>
    </source>
</evidence>
<sequence length="200" mass="21689">MKISNINPTKLFKKKTRSVSRSDQSSFGSSATSSSEDSKPAGSGTPTSVLPDPTSSDFYDLVQAFKIIDSDGDGKISRAELGSLLGRVGSDPLTEEELTMMLGELDRDGDGCISLEEFGAISSAFGPPSDDVELQEAFDFFDTDHDGKITAEELLCVFTSIGDGVCSLEDCRRMIMGVDKNMDGFVCFEDFTKMMSQQHR</sequence>
<dbReference type="SUPFAM" id="SSF47473">
    <property type="entry name" value="EF-hand"/>
    <property type="match status" value="1"/>
</dbReference>
<feature type="compositionally biased region" description="Low complexity" evidence="4">
    <location>
        <begin position="22"/>
        <end position="35"/>
    </location>
</feature>
<dbReference type="InterPro" id="IPR011992">
    <property type="entry name" value="EF-hand-dom_pair"/>
</dbReference>
<feature type="region of interest" description="Disordered" evidence="4">
    <location>
        <begin position="1"/>
        <end position="54"/>
    </location>
</feature>